<accession>A0AAJ1U223</accession>
<dbReference type="EMBL" id="JAUTAN010000001">
    <property type="protein sequence ID" value="MDQ1106145.1"/>
    <property type="molecule type" value="Genomic_DNA"/>
</dbReference>
<dbReference type="AlphaFoldDB" id="A0AAJ1U223"/>
<gene>
    <name evidence="1" type="ORF">QE405_003429</name>
</gene>
<comment type="caution">
    <text evidence="1">The sequence shown here is derived from an EMBL/GenBank/DDBJ whole genome shotgun (WGS) entry which is preliminary data.</text>
</comment>
<evidence type="ECO:0000313" key="2">
    <source>
        <dbReference type="Proteomes" id="UP001239215"/>
    </source>
</evidence>
<proteinExistence type="predicted"/>
<name>A0AAJ1U223_9ACTN</name>
<dbReference type="SUPFAM" id="SSF50475">
    <property type="entry name" value="FMN-binding split barrel"/>
    <property type="match status" value="1"/>
</dbReference>
<evidence type="ECO:0000313" key="1">
    <source>
        <dbReference type="EMBL" id="MDQ1106145.1"/>
    </source>
</evidence>
<reference evidence="1" key="1">
    <citation type="submission" date="2023-07" db="EMBL/GenBank/DDBJ databases">
        <title>Functional and genomic diversity of the sorghum phyllosphere microbiome.</title>
        <authorList>
            <person name="Shade A."/>
        </authorList>
    </citation>
    <scope>NUCLEOTIDE SEQUENCE</scope>
    <source>
        <strain evidence="1">SORGH_AS_1067</strain>
    </source>
</reference>
<dbReference type="InterPro" id="IPR012349">
    <property type="entry name" value="Split_barrel_FMN-bd"/>
</dbReference>
<dbReference type="Gene3D" id="2.30.110.10">
    <property type="entry name" value="Electron Transport, Fmn-binding Protein, Chain A"/>
    <property type="match status" value="1"/>
</dbReference>
<protein>
    <submittedName>
        <fullName evidence="1">Pyridoxamine 5'-phosphate oxidase family protein</fullName>
    </submittedName>
</protein>
<organism evidence="1 2">
    <name type="scientific">Nocardioides zeae</name>
    <dbReference type="NCBI Taxonomy" id="1457234"/>
    <lineage>
        <taxon>Bacteria</taxon>
        <taxon>Bacillati</taxon>
        <taxon>Actinomycetota</taxon>
        <taxon>Actinomycetes</taxon>
        <taxon>Propionibacteriales</taxon>
        <taxon>Nocardioidaceae</taxon>
        <taxon>Nocardioides</taxon>
    </lineage>
</organism>
<sequence length="118" mass="12602">MAMPRREPNDAELRVLSRPTGLARMATVDADGLPHVVPTVWKHDPATGDLLLTGRSLAGTVRVRNVAAHPWAAAVIDGVGDGPGWRPWGVTLRGPARYDADVAAIRLTPTHVSSWGLD</sequence>
<dbReference type="Proteomes" id="UP001239215">
    <property type="component" value="Unassembled WGS sequence"/>
</dbReference>